<dbReference type="Pfam" id="PF25603">
    <property type="entry name" value="SPT23_MGA2_DBD"/>
    <property type="match status" value="1"/>
</dbReference>
<feature type="compositionally biased region" description="Polar residues" evidence="1">
    <location>
        <begin position="933"/>
        <end position="964"/>
    </location>
</feature>
<dbReference type="InterPro" id="IPR057962">
    <property type="entry name" value="SPT23_MGA2_DBD"/>
</dbReference>
<feature type="region of interest" description="Disordered" evidence="1">
    <location>
        <begin position="613"/>
        <end position="655"/>
    </location>
</feature>
<dbReference type="Proteomes" id="UP001153365">
    <property type="component" value="Unassembled WGS sequence"/>
</dbReference>
<feature type="region of interest" description="Disordered" evidence="1">
    <location>
        <begin position="725"/>
        <end position="765"/>
    </location>
</feature>
<accession>A0AAV0BBU0</accession>
<feature type="region of interest" description="Disordered" evidence="1">
    <location>
        <begin position="241"/>
        <end position="267"/>
    </location>
</feature>
<feature type="compositionally biased region" description="Low complexity" evidence="1">
    <location>
        <begin position="853"/>
        <end position="866"/>
    </location>
</feature>
<feature type="compositionally biased region" description="Polar residues" evidence="1">
    <location>
        <begin position="614"/>
        <end position="630"/>
    </location>
</feature>
<feature type="domain" description="IPT/TIG" evidence="2">
    <location>
        <begin position="1034"/>
        <end position="1120"/>
    </location>
</feature>
<dbReference type="CDD" id="cd00102">
    <property type="entry name" value="IPT"/>
    <property type="match status" value="1"/>
</dbReference>
<feature type="compositionally biased region" description="Polar residues" evidence="1">
    <location>
        <begin position="899"/>
        <end position="909"/>
    </location>
</feature>
<dbReference type="SMART" id="SM00429">
    <property type="entry name" value="IPT"/>
    <property type="match status" value="1"/>
</dbReference>
<organism evidence="3 4">
    <name type="scientific">Phakopsora pachyrhizi</name>
    <name type="common">Asian soybean rust disease fungus</name>
    <dbReference type="NCBI Taxonomy" id="170000"/>
    <lineage>
        <taxon>Eukaryota</taxon>
        <taxon>Fungi</taxon>
        <taxon>Dikarya</taxon>
        <taxon>Basidiomycota</taxon>
        <taxon>Pucciniomycotina</taxon>
        <taxon>Pucciniomycetes</taxon>
        <taxon>Pucciniales</taxon>
        <taxon>Phakopsoraceae</taxon>
        <taxon>Phakopsora</taxon>
    </lineage>
</organism>
<feature type="region of interest" description="Disordered" evidence="1">
    <location>
        <begin position="932"/>
        <end position="964"/>
    </location>
</feature>
<evidence type="ECO:0000256" key="1">
    <source>
        <dbReference type="SAM" id="MobiDB-lite"/>
    </source>
</evidence>
<keyword evidence="4" id="KW-1185">Reference proteome</keyword>
<name>A0AAV0BBU0_PHAPC</name>
<proteinExistence type="predicted"/>
<dbReference type="InterPro" id="IPR002909">
    <property type="entry name" value="IPT_dom"/>
</dbReference>
<feature type="region of interest" description="Disordered" evidence="1">
    <location>
        <begin position="848"/>
        <end position="909"/>
    </location>
</feature>
<dbReference type="InterPro" id="IPR013783">
    <property type="entry name" value="Ig-like_fold"/>
</dbReference>
<reference evidence="3" key="1">
    <citation type="submission" date="2022-06" db="EMBL/GenBank/DDBJ databases">
        <authorList>
            <consortium name="SYNGENTA / RWTH Aachen University"/>
        </authorList>
    </citation>
    <scope>NUCLEOTIDE SEQUENCE</scope>
</reference>
<dbReference type="SUPFAM" id="SSF81296">
    <property type="entry name" value="E set domains"/>
    <property type="match status" value="1"/>
</dbReference>
<gene>
    <name evidence="3" type="ORF">PPACK8108_LOCUS19239</name>
</gene>
<dbReference type="EMBL" id="CALTRL010005688">
    <property type="protein sequence ID" value="CAH7684813.1"/>
    <property type="molecule type" value="Genomic_DNA"/>
</dbReference>
<evidence type="ECO:0000313" key="3">
    <source>
        <dbReference type="EMBL" id="CAH7684813.1"/>
    </source>
</evidence>
<comment type="caution">
    <text evidence="3">The sequence shown here is derived from an EMBL/GenBank/DDBJ whole genome shotgun (WGS) entry which is preliminary data.</text>
</comment>
<dbReference type="Gene3D" id="2.60.40.10">
    <property type="entry name" value="Immunoglobulins"/>
    <property type="match status" value="1"/>
</dbReference>
<evidence type="ECO:0000259" key="2">
    <source>
        <dbReference type="SMART" id="SM00429"/>
    </source>
</evidence>
<evidence type="ECO:0000313" key="4">
    <source>
        <dbReference type="Proteomes" id="UP001153365"/>
    </source>
</evidence>
<dbReference type="InterPro" id="IPR014756">
    <property type="entry name" value="Ig_E-set"/>
</dbReference>
<dbReference type="Pfam" id="PF01833">
    <property type="entry name" value="TIG"/>
    <property type="match status" value="1"/>
</dbReference>
<feature type="compositionally biased region" description="Polar residues" evidence="1">
    <location>
        <begin position="874"/>
        <end position="890"/>
    </location>
</feature>
<sequence>MENPSHGAELSPNPIDLAQIWSSLAKASRSSGIIGNEISLENRPFSILDEEEKKRIEIEFSHLVVEEECAGPSSATTSHSSLSEELYSSSKETCHGDLSSYIFTGNSLLPTDRCPTSVYSTNQSIQSLNDFSNLNDTFKSFINSFEMSSSSQFSVAQPTAPPEAASTLAASNSFLSSTCLGVNSTPEVDQTFQFPIELTSSSVSESLSSHPIDVSIGSISSVPSPASMIHPNAQESIKADFNESTHRDAETKGSPPPSVASNHRCSNMGTNSVSPSVPFGKSNSCATSLTLDVATEVELAIPQLIKLDRLNTYPTEDIKLFLIGLPAEGAKTRVETQIKLTIALVVGQGGSVDREGNLVTDVARSNLARIGNWSYIKLPVYSAIKWKSKKLIKTGIPPEETLYLDVAVMRASEPYDEIYCCSNCQLREQKRTQRKRDARVRPAQEIDSDEADQVVLPEDEKRKIVVFNCGQYVDFHTGEITLPTRITCYCRHHREKKGFRVKVSLRDHKNVLVASSVTPAIMITDDHKAVAAAAKAKSTSDVEDANLKTRPIRKLPAMNTTANQSTSTKLRKKKSSIMSVPSSMALGDLSYDESSGQICSKISINCGLSDKSVESQSPVSSNQQSLTPSIAKSKRKALGEHGLRVSSGKKSASDQASFKLEENALSALPSTTKKACQISVINDYPNSGEFQGSILSLPQYKDPAASENSQILTVTCDSGPIAPITITTPSSLKPGATSRKKRPKDKTTNSLKSSPRRRQADSKTRLKIKPALTIDVDMKDIRLNKRVGDCFLPAQNEQSFQKPISPHNSDYFLVDPIIYQKAIDSSVAEKKTSENFCLKNYEQTDQTQELHQSLSGAELTSSSASSPDRITPNPLVSQNCSSPSTSPNRATDSRRSSRPDNSYSACNSRNISQNQVLGELFRDSSSEDINHTLDISNWPSAPTEKSTEATAPSHACNTSSQLTGQSPMGIMGNVLANWDVLSSFLPSAQSSSCDSSSTTPLRTKEVKSITLSRSNVNNLLIENKGRIETVSKTSARIQKLVPNEGPMEGGVEITILGEGFHPNLKAVFSCGSVVKTEFWSSKALVCILPPSVVSGRCEVSLTSEGEGDYMTQEGQVFTYLNKADQKLMELALQVVGLKMTGQIQDVKIFARKLIKRK</sequence>
<protein>
    <submittedName>
        <fullName evidence="3">Expressed protein</fullName>
    </submittedName>
</protein>
<feature type="compositionally biased region" description="Basic and acidic residues" evidence="1">
    <location>
        <begin position="241"/>
        <end position="251"/>
    </location>
</feature>
<dbReference type="AlphaFoldDB" id="A0AAV0BBU0"/>